<keyword evidence="5 12" id="KW-0378">Hydrolase</keyword>
<comment type="subcellular location">
    <subcellularLocation>
        <location evidence="1 13">Secreted</location>
    </subcellularLocation>
</comment>
<dbReference type="InterPro" id="IPR001254">
    <property type="entry name" value="Trypsin_dom"/>
</dbReference>
<keyword evidence="4 13" id="KW-0732">Signal</keyword>
<dbReference type="InterPro" id="IPR022700">
    <property type="entry name" value="CLIP"/>
</dbReference>
<feature type="signal peptide" evidence="13">
    <location>
        <begin position="1"/>
        <end position="17"/>
    </location>
</feature>
<dbReference type="GO" id="GO:0006508">
    <property type="term" value="P:proteolysis"/>
    <property type="evidence" value="ECO:0007669"/>
    <property type="project" value="UniProtKB-KW"/>
</dbReference>
<name>A0A1I8M445_MUSDO</name>
<dbReference type="GO" id="GO:0005576">
    <property type="term" value="C:extracellular region"/>
    <property type="evidence" value="ECO:0007669"/>
    <property type="project" value="UniProtKB-SubCell"/>
</dbReference>
<evidence type="ECO:0000256" key="5">
    <source>
        <dbReference type="ARBA" id="ARBA00022801"/>
    </source>
</evidence>
<sequence>MQYPLLILITCLLLVAGRFKFTTQALSYEVSQKCNNPNDRTGVCISIYECPTILAIIRNKWSSKYGFARQSECSNGRGRRPYVCCTSDTGFVDRTQLKSQRIIFPSDDEEKNSYQTSTRRQDTSTEIPQDYDELFPKPPVCGPISLVNKIYGGEEAELGEFPWLVNLEHKKANGDLVSVCAGNIINHRYVLTAAHCIKGKIEEKVGKVVSVRVGDHNTQTQIDCNNFGCIDPFQRLNVERIIVHKNFNTNPKIYNIHDIALIRTDRPIIYTDTVAPVCLPNVLPNIPQLRNGMKLSVAGWGHNGTVKYTASKQKVEVPYVENNNCPYLLADEQLCAGGEYRKDSCTGDSGGALTRLSPEGWCIEGLVSYGRGCGLETPAIYTRIRSYIDWIRSNMEP</sequence>
<dbReference type="InterPro" id="IPR001314">
    <property type="entry name" value="Peptidase_S1A"/>
</dbReference>
<keyword evidence="8" id="KW-0865">Zymogen</keyword>
<dbReference type="Pfam" id="PF12032">
    <property type="entry name" value="CLIP"/>
    <property type="match status" value="1"/>
</dbReference>
<evidence type="ECO:0000256" key="12">
    <source>
        <dbReference type="RuleBase" id="RU363034"/>
    </source>
</evidence>
<accession>A0A1I8M445</accession>
<proteinExistence type="inferred from homology"/>
<dbReference type="FunFam" id="3.30.1640.30:FF:000001">
    <property type="entry name" value="Serine protease 7"/>
    <property type="match status" value="1"/>
</dbReference>
<dbReference type="VEuPathDB" id="VectorBase:MDOMA2_013784"/>
<keyword evidence="2 13" id="KW-0964">Secreted</keyword>
<organism evidence="16">
    <name type="scientific">Musca domestica</name>
    <name type="common">House fly</name>
    <dbReference type="NCBI Taxonomy" id="7370"/>
    <lineage>
        <taxon>Eukaryota</taxon>
        <taxon>Metazoa</taxon>
        <taxon>Ecdysozoa</taxon>
        <taxon>Arthropoda</taxon>
        <taxon>Hexapoda</taxon>
        <taxon>Insecta</taxon>
        <taxon>Pterygota</taxon>
        <taxon>Neoptera</taxon>
        <taxon>Endopterygota</taxon>
        <taxon>Diptera</taxon>
        <taxon>Brachycera</taxon>
        <taxon>Muscomorpha</taxon>
        <taxon>Muscoidea</taxon>
        <taxon>Muscidae</taxon>
        <taxon>Musca</taxon>
    </lineage>
</organism>
<dbReference type="PROSITE" id="PS00135">
    <property type="entry name" value="TRYPSIN_SER"/>
    <property type="match status" value="1"/>
</dbReference>
<dbReference type="InterPro" id="IPR018114">
    <property type="entry name" value="TRYPSIN_HIS"/>
</dbReference>
<dbReference type="InterPro" id="IPR043504">
    <property type="entry name" value="Peptidase_S1_PA_chymotrypsin"/>
</dbReference>
<evidence type="ECO:0000256" key="2">
    <source>
        <dbReference type="ARBA" id="ARBA00022525"/>
    </source>
</evidence>
<dbReference type="SMART" id="SM00680">
    <property type="entry name" value="CLIP"/>
    <property type="match status" value="1"/>
</dbReference>
<comment type="domain">
    <text evidence="13">The clip domain consists of 35-55 residues which are 'knitted' together usually by 3 conserved disulfide bonds forming a clip-like compact structure.</text>
</comment>
<evidence type="ECO:0000313" key="16">
    <source>
        <dbReference type="EnsemblMetazoa" id="MDOA001036-PA"/>
    </source>
</evidence>
<dbReference type="Gene3D" id="2.40.10.10">
    <property type="entry name" value="Trypsin-like serine proteases"/>
    <property type="match status" value="2"/>
</dbReference>
<dbReference type="VEuPathDB" id="VectorBase:MDOA001036"/>
<dbReference type="InterPro" id="IPR009003">
    <property type="entry name" value="Peptidase_S1_PA"/>
</dbReference>
<evidence type="ECO:0000256" key="9">
    <source>
        <dbReference type="ARBA" id="ARBA00023157"/>
    </source>
</evidence>
<evidence type="ECO:0000256" key="1">
    <source>
        <dbReference type="ARBA" id="ARBA00004613"/>
    </source>
</evidence>
<dbReference type="EC" id="3.4.21.-" evidence="12"/>
<evidence type="ECO:0000256" key="8">
    <source>
        <dbReference type="ARBA" id="ARBA00023145"/>
    </source>
</evidence>
<dbReference type="SUPFAM" id="SSF50494">
    <property type="entry name" value="Trypsin-like serine proteases"/>
    <property type="match status" value="1"/>
</dbReference>
<dbReference type="Gene3D" id="3.30.1640.30">
    <property type="match status" value="1"/>
</dbReference>
<dbReference type="PROSITE" id="PS51888">
    <property type="entry name" value="CLIP"/>
    <property type="match status" value="1"/>
</dbReference>
<dbReference type="InterPro" id="IPR038565">
    <property type="entry name" value="CLIP_sf"/>
</dbReference>
<feature type="domain" description="Peptidase S1" evidence="14">
    <location>
        <begin position="150"/>
        <end position="396"/>
    </location>
</feature>
<evidence type="ECO:0000256" key="7">
    <source>
        <dbReference type="ARBA" id="ARBA00022837"/>
    </source>
</evidence>
<dbReference type="FunFam" id="2.40.10.10:FF:000146">
    <property type="entry name" value="Serine protease 53"/>
    <property type="match status" value="1"/>
</dbReference>
<dbReference type="SMART" id="SM00020">
    <property type="entry name" value="Tryp_SPc"/>
    <property type="match status" value="1"/>
</dbReference>
<dbReference type="eggNOG" id="KOG3627">
    <property type="taxonomic scope" value="Eukaryota"/>
</dbReference>
<protein>
    <recommendedName>
        <fullName evidence="13">CLIP domain-containing serine protease</fullName>
        <ecNumber evidence="12">3.4.21.-</ecNumber>
    </recommendedName>
</protein>
<keyword evidence="9" id="KW-1015">Disulfide bond</keyword>
<evidence type="ECO:0000259" key="15">
    <source>
        <dbReference type="PROSITE" id="PS51888"/>
    </source>
</evidence>
<dbReference type="PROSITE" id="PS00134">
    <property type="entry name" value="TRYPSIN_HIS"/>
    <property type="match status" value="1"/>
</dbReference>
<evidence type="ECO:0000256" key="4">
    <source>
        <dbReference type="ARBA" id="ARBA00022729"/>
    </source>
</evidence>
<feature type="domain" description="Clip" evidence="15">
    <location>
        <begin position="33"/>
        <end position="85"/>
    </location>
</feature>
<dbReference type="InterPro" id="IPR051487">
    <property type="entry name" value="Ser/Thr_Proteases_Immune/Dev"/>
</dbReference>
<dbReference type="AlphaFoldDB" id="A0A1I8M445"/>
<dbReference type="OrthoDB" id="9028152at2759"/>
<dbReference type="PANTHER" id="PTHR24256">
    <property type="entry name" value="TRYPTASE-RELATED"/>
    <property type="match status" value="1"/>
</dbReference>
<feature type="chain" id="PRO_5044514227" description="CLIP domain-containing serine protease" evidence="13">
    <location>
        <begin position="18"/>
        <end position="397"/>
    </location>
</feature>
<dbReference type="InterPro" id="IPR033116">
    <property type="entry name" value="TRYPSIN_SER"/>
</dbReference>
<dbReference type="PROSITE" id="PS50240">
    <property type="entry name" value="TRYPSIN_DOM"/>
    <property type="match status" value="1"/>
</dbReference>
<dbReference type="CDD" id="cd00190">
    <property type="entry name" value="Tryp_SPc"/>
    <property type="match status" value="1"/>
</dbReference>
<dbReference type="STRING" id="7370.A0A1I8M445"/>
<dbReference type="GO" id="GO:0004252">
    <property type="term" value="F:serine-type endopeptidase activity"/>
    <property type="evidence" value="ECO:0007669"/>
    <property type="project" value="UniProtKB-UniRule"/>
</dbReference>
<comment type="similarity">
    <text evidence="11 13">Belongs to the peptidase S1 family. CLIP subfamily.</text>
</comment>
<evidence type="ECO:0000256" key="11">
    <source>
        <dbReference type="ARBA" id="ARBA00024195"/>
    </source>
</evidence>
<dbReference type="KEGG" id="mde:101901426"/>
<gene>
    <name evidence="16" type="primary">101901426</name>
</gene>
<evidence type="ECO:0000256" key="3">
    <source>
        <dbReference type="ARBA" id="ARBA00022670"/>
    </source>
</evidence>
<evidence type="ECO:0000259" key="14">
    <source>
        <dbReference type="PROSITE" id="PS50240"/>
    </source>
</evidence>
<dbReference type="Pfam" id="PF00089">
    <property type="entry name" value="Trypsin"/>
    <property type="match status" value="1"/>
</dbReference>
<dbReference type="EnsemblMetazoa" id="MDOA001036-RA">
    <property type="protein sequence ID" value="MDOA001036-PA"/>
    <property type="gene ID" value="MDOA001036"/>
</dbReference>
<evidence type="ECO:0000256" key="10">
    <source>
        <dbReference type="ARBA" id="ARBA00023180"/>
    </source>
</evidence>
<evidence type="ECO:0000256" key="6">
    <source>
        <dbReference type="ARBA" id="ARBA00022825"/>
    </source>
</evidence>
<keyword evidence="3 12" id="KW-0645">Protease</keyword>
<dbReference type="PRINTS" id="PR00722">
    <property type="entry name" value="CHYMOTRYPSIN"/>
</dbReference>
<keyword evidence="10" id="KW-0325">Glycoprotein</keyword>
<evidence type="ECO:0000256" key="13">
    <source>
        <dbReference type="RuleBase" id="RU366078"/>
    </source>
</evidence>
<reference evidence="16" key="1">
    <citation type="submission" date="2020-05" db="UniProtKB">
        <authorList>
            <consortium name="EnsemblMetazoa"/>
        </authorList>
    </citation>
    <scope>IDENTIFICATION</scope>
    <source>
        <strain evidence="16">Aabys</strain>
    </source>
</reference>
<keyword evidence="7" id="KW-0106">Calcium</keyword>
<dbReference type="RefSeq" id="XP_005185364.2">
    <property type="nucleotide sequence ID" value="XM_005185307.4"/>
</dbReference>
<keyword evidence="6 12" id="KW-0720">Serine protease</keyword>